<dbReference type="Proteomes" id="UP000486351">
    <property type="component" value="Unassembled WGS sequence"/>
</dbReference>
<comment type="caution">
    <text evidence="2">The sequence shown here is derived from an EMBL/GenBank/DDBJ whole genome shotgun (WGS) entry which is preliminary data.</text>
</comment>
<evidence type="ECO:0000313" key="2">
    <source>
        <dbReference type="EMBL" id="KAE9270395.1"/>
    </source>
</evidence>
<name>A0A6G0Q512_9STRA</name>
<organism evidence="2 3">
    <name type="scientific">Phytophthora fragariae</name>
    <dbReference type="NCBI Taxonomy" id="53985"/>
    <lineage>
        <taxon>Eukaryota</taxon>
        <taxon>Sar</taxon>
        <taxon>Stramenopiles</taxon>
        <taxon>Oomycota</taxon>
        <taxon>Peronosporomycetes</taxon>
        <taxon>Peronosporales</taxon>
        <taxon>Peronosporaceae</taxon>
        <taxon>Phytophthora</taxon>
    </lineage>
</organism>
<reference evidence="2 3" key="1">
    <citation type="submission" date="2018-09" db="EMBL/GenBank/DDBJ databases">
        <title>Genomic investigation of the strawberry pathogen Phytophthora fragariae indicates pathogenicity is determined by transcriptional variation in three key races.</title>
        <authorList>
            <person name="Adams T.M."/>
            <person name="Armitage A.D."/>
            <person name="Sobczyk M.K."/>
            <person name="Bates H.J."/>
            <person name="Dunwell J.M."/>
            <person name="Nellist C.F."/>
            <person name="Harrison R.J."/>
        </authorList>
    </citation>
    <scope>NUCLEOTIDE SEQUENCE [LARGE SCALE GENOMIC DNA]</scope>
    <source>
        <strain evidence="2 3">NOV-77</strain>
    </source>
</reference>
<gene>
    <name evidence="2" type="ORF">PF008_g30625</name>
</gene>
<protein>
    <submittedName>
        <fullName evidence="2">Uncharacterized protein</fullName>
    </submittedName>
</protein>
<evidence type="ECO:0000313" key="3">
    <source>
        <dbReference type="Proteomes" id="UP000486351"/>
    </source>
</evidence>
<dbReference type="EMBL" id="QXFY01005933">
    <property type="protein sequence ID" value="KAE9270395.1"/>
    <property type="molecule type" value="Genomic_DNA"/>
</dbReference>
<feature type="region of interest" description="Disordered" evidence="1">
    <location>
        <begin position="1"/>
        <end position="86"/>
    </location>
</feature>
<accession>A0A6G0Q512</accession>
<dbReference type="AlphaFoldDB" id="A0A6G0Q512"/>
<feature type="compositionally biased region" description="Polar residues" evidence="1">
    <location>
        <begin position="38"/>
        <end position="60"/>
    </location>
</feature>
<proteinExistence type="predicted"/>
<evidence type="ECO:0000256" key="1">
    <source>
        <dbReference type="SAM" id="MobiDB-lite"/>
    </source>
</evidence>
<sequence>MSRQSGGGQSIRDDTRLEASGSSPEVATVEADERAPTATRSSQPDTDATSTGGTGQNTATVKAEERGLTQVWSRRPRERQAERTRS</sequence>